<dbReference type="Pfam" id="PF01790">
    <property type="entry name" value="LGT"/>
    <property type="match status" value="1"/>
</dbReference>
<keyword evidence="4 6" id="KW-1133">Transmembrane helix</keyword>
<evidence type="ECO:0000256" key="3">
    <source>
        <dbReference type="ARBA" id="ARBA00022692"/>
    </source>
</evidence>
<dbReference type="PANTHER" id="PTHR30589">
    <property type="entry name" value="PROLIPOPROTEIN DIACYLGLYCERYL TRANSFERASE"/>
    <property type="match status" value="1"/>
</dbReference>
<evidence type="ECO:0000256" key="6">
    <source>
        <dbReference type="SAM" id="Phobius"/>
    </source>
</evidence>
<evidence type="ECO:0000256" key="1">
    <source>
        <dbReference type="ARBA" id="ARBA00022475"/>
    </source>
</evidence>
<evidence type="ECO:0000256" key="5">
    <source>
        <dbReference type="ARBA" id="ARBA00023136"/>
    </source>
</evidence>
<gene>
    <name evidence="7" type="ORF">MNBD_GAMMA21-2833</name>
</gene>
<keyword evidence="2 7" id="KW-0808">Transferase</keyword>
<dbReference type="NCBIfam" id="TIGR00544">
    <property type="entry name" value="lgt"/>
    <property type="match status" value="1"/>
</dbReference>
<dbReference type="AlphaFoldDB" id="A0A3B0ZWX2"/>
<keyword evidence="1" id="KW-1003">Cell membrane</keyword>
<sequence length="267" mass="30901">MDVTHFVWNPSPILLDLGPLQLRWYGLLFVSGFMIGYYIMQWMYQREGKDTKQLDRLLFYMFAGAVIGARLGHVIFYEPEYYSQHLLEVLYIWKGGLASHGGTVGMLIATMLFQKYSKEPFLYFTDRLTLPVALGATTIRLGNFFNSEILGVKTDSVFGIIFSRVDNVPRHPAQLYESAAYLFTFLLLFYLYKTKAGKWANGYLTGILFTSIFSWRFLIEFIKQEQADYSLGLYFYTWQLNVGHLLSIPFIIFGIVLIIRSIKNKPA</sequence>
<keyword evidence="3 6" id="KW-0812">Transmembrane</keyword>
<dbReference type="GO" id="GO:0005886">
    <property type="term" value="C:plasma membrane"/>
    <property type="evidence" value="ECO:0007669"/>
    <property type="project" value="InterPro"/>
</dbReference>
<dbReference type="InterPro" id="IPR001640">
    <property type="entry name" value="Lgt"/>
</dbReference>
<feature type="transmembrane region" description="Helical" evidence="6">
    <location>
        <begin position="238"/>
        <end position="259"/>
    </location>
</feature>
<reference evidence="7" key="1">
    <citation type="submission" date="2018-06" db="EMBL/GenBank/DDBJ databases">
        <authorList>
            <person name="Zhirakovskaya E."/>
        </authorList>
    </citation>
    <scope>NUCLEOTIDE SEQUENCE</scope>
</reference>
<dbReference type="GO" id="GO:0042158">
    <property type="term" value="P:lipoprotein biosynthetic process"/>
    <property type="evidence" value="ECO:0007669"/>
    <property type="project" value="InterPro"/>
</dbReference>
<evidence type="ECO:0000256" key="2">
    <source>
        <dbReference type="ARBA" id="ARBA00022679"/>
    </source>
</evidence>
<proteinExistence type="inferred from homology"/>
<feature type="transmembrane region" description="Helical" evidence="6">
    <location>
        <begin position="199"/>
        <end position="218"/>
    </location>
</feature>
<keyword evidence="7" id="KW-0449">Lipoprotein</keyword>
<dbReference type="EMBL" id="UOFR01000013">
    <property type="protein sequence ID" value="VAW91922.1"/>
    <property type="molecule type" value="Genomic_DNA"/>
</dbReference>
<feature type="transmembrane region" description="Helical" evidence="6">
    <location>
        <begin position="173"/>
        <end position="192"/>
    </location>
</feature>
<accession>A0A3B0ZWX2</accession>
<dbReference type="PROSITE" id="PS01311">
    <property type="entry name" value="LGT"/>
    <property type="match status" value="1"/>
</dbReference>
<feature type="transmembrane region" description="Helical" evidence="6">
    <location>
        <begin position="24"/>
        <end position="45"/>
    </location>
</feature>
<organism evidence="7">
    <name type="scientific">hydrothermal vent metagenome</name>
    <dbReference type="NCBI Taxonomy" id="652676"/>
    <lineage>
        <taxon>unclassified sequences</taxon>
        <taxon>metagenomes</taxon>
        <taxon>ecological metagenomes</taxon>
    </lineage>
</organism>
<feature type="transmembrane region" description="Helical" evidence="6">
    <location>
        <begin position="128"/>
        <end position="145"/>
    </location>
</feature>
<name>A0A3B0ZWX2_9ZZZZ</name>
<dbReference type="PANTHER" id="PTHR30589:SF0">
    <property type="entry name" value="PHOSPHATIDYLGLYCEROL--PROLIPOPROTEIN DIACYLGLYCERYL TRANSFERASE"/>
    <property type="match status" value="1"/>
</dbReference>
<protein>
    <submittedName>
        <fullName evidence="7">Prolipoprotein diacylglyceryl transferase</fullName>
    </submittedName>
</protein>
<feature type="transmembrane region" description="Helical" evidence="6">
    <location>
        <begin position="97"/>
        <end position="116"/>
    </location>
</feature>
<dbReference type="GO" id="GO:0008961">
    <property type="term" value="F:phosphatidylglycerol-prolipoprotein diacylglyceryl transferase activity"/>
    <property type="evidence" value="ECO:0007669"/>
    <property type="project" value="InterPro"/>
</dbReference>
<feature type="transmembrane region" description="Helical" evidence="6">
    <location>
        <begin position="57"/>
        <end position="77"/>
    </location>
</feature>
<dbReference type="HAMAP" id="MF_01147">
    <property type="entry name" value="Lgt"/>
    <property type="match status" value="1"/>
</dbReference>
<evidence type="ECO:0000256" key="4">
    <source>
        <dbReference type="ARBA" id="ARBA00022989"/>
    </source>
</evidence>
<evidence type="ECO:0000313" key="7">
    <source>
        <dbReference type="EMBL" id="VAW91922.1"/>
    </source>
</evidence>
<keyword evidence="5 6" id="KW-0472">Membrane</keyword>